<dbReference type="Proteomes" id="UP000222296">
    <property type="component" value="Plasmid pAt"/>
</dbReference>
<dbReference type="InterPro" id="IPR006076">
    <property type="entry name" value="FAD-dep_OxRdtase"/>
</dbReference>
<evidence type="ECO:0000256" key="1">
    <source>
        <dbReference type="ARBA" id="ARBA00023002"/>
    </source>
</evidence>
<dbReference type="PANTHER" id="PTHR13847">
    <property type="entry name" value="SARCOSINE DEHYDROGENASE-RELATED"/>
    <property type="match status" value="1"/>
</dbReference>
<geneLocation type="plasmid" evidence="4">
    <name>pat</name>
</geneLocation>
<dbReference type="Gene3D" id="3.30.9.10">
    <property type="entry name" value="D-Amino Acid Oxidase, subunit A, domain 2"/>
    <property type="match status" value="1"/>
</dbReference>
<accession>A0AAP9J967</accession>
<evidence type="ECO:0000313" key="4">
    <source>
        <dbReference type="Proteomes" id="UP000222296"/>
    </source>
</evidence>
<gene>
    <name evidence="3" type="ORF">CG010_026760</name>
</gene>
<protein>
    <submittedName>
        <fullName evidence="3">FAD-binding oxidoreductase</fullName>
    </submittedName>
</protein>
<evidence type="ECO:0000259" key="2">
    <source>
        <dbReference type="Pfam" id="PF01266"/>
    </source>
</evidence>
<dbReference type="AlphaFoldDB" id="A0AAP9J967"/>
<dbReference type="GO" id="GO:0016491">
    <property type="term" value="F:oxidoreductase activity"/>
    <property type="evidence" value="ECO:0007669"/>
    <property type="project" value="UniProtKB-KW"/>
</dbReference>
<reference evidence="3 4" key="1">
    <citation type="journal article" date="2017" name="Genome Announc.">
        <title>Draft Genome Sequence of Agrobacterium tumefaciens Biovar 1 Strain 186, Isolated from Walnut.</title>
        <authorList>
            <person name="Poret-Peterson A.T."/>
            <person name="Bhatnagar S."/>
            <person name="McClean A.E."/>
            <person name="Kluepfel D.A."/>
        </authorList>
    </citation>
    <scope>NUCLEOTIDE SEQUENCE [LARGE SCALE GENOMIC DNA]</scope>
    <source>
        <strain evidence="3 4">186</strain>
    </source>
</reference>
<name>A0AAP9J967_AGRTU</name>
<feature type="domain" description="FAD dependent oxidoreductase" evidence="2">
    <location>
        <begin position="15"/>
        <end position="353"/>
    </location>
</feature>
<dbReference type="Pfam" id="PF01266">
    <property type="entry name" value="DAO"/>
    <property type="match status" value="1"/>
</dbReference>
<proteinExistence type="predicted"/>
<keyword evidence="1" id="KW-0560">Oxidoreductase</keyword>
<dbReference type="SUPFAM" id="SSF51905">
    <property type="entry name" value="FAD/NAD(P)-binding domain"/>
    <property type="match status" value="1"/>
</dbReference>
<keyword evidence="3" id="KW-0614">Plasmid</keyword>
<dbReference type="SUPFAM" id="SSF54373">
    <property type="entry name" value="FAD-linked reductases, C-terminal domain"/>
    <property type="match status" value="1"/>
</dbReference>
<dbReference type="GO" id="GO:0005737">
    <property type="term" value="C:cytoplasm"/>
    <property type="evidence" value="ECO:0007669"/>
    <property type="project" value="TreeGrafter"/>
</dbReference>
<dbReference type="InterPro" id="IPR036188">
    <property type="entry name" value="FAD/NAD-bd_sf"/>
</dbReference>
<dbReference type="RefSeq" id="WP_099086510.1">
    <property type="nucleotide sequence ID" value="NZ_CP042276.1"/>
</dbReference>
<dbReference type="Gene3D" id="3.50.50.60">
    <property type="entry name" value="FAD/NAD(P)-binding domain"/>
    <property type="match status" value="1"/>
</dbReference>
<dbReference type="PANTHER" id="PTHR13847:SF287">
    <property type="entry name" value="FAD-DEPENDENT OXIDOREDUCTASE DOMAIN-CONTAINING PROTEIN 1"/>
    <property type="match status" value="1"/>
</dbReference>
<sequence length="385" mass="40746">MVALPLPSDGGASFDVAIVGGGIVGCSVALGLVRLGARVAILDEADRAFRASRGNFGMVWVQGKGLDFPAYARLTRRASDGWADFSRFLFEETGIDTGFSRPGGLGFCLTQEEFEAKRSAMTRLAEQTEELFKFEMLNRGGVAGLLPWIGGEIAGAVYCPHDGGANPLNLLRALQSVLAKSGATLIAGGKVRNIAGDGFGYSISTDEGKIGAARVLLAAGLGNRELAPQVGLEAPVRPVRGQILVTNRLAPFMPYVSNIMRQMPEGTCLIGDTMEEVGFDDSVLTASMSVLANRALRVFPSLGHASLVRSWGALRIMSPDGLPLYARSPTHPGAWLATVHSGVTLAPVHCEYLPKAILDDEIPDVLAPFSPARFTVGNTSHITSH</sequence>
<evidence type="ECO:0000313" key="3">
    <source>
        <dbReference type="EMBL" id="QDY97742.1"/>
    </source>
</evidence>
<dbReference type="EMBL" id="CP042276">
    <property type="protein sequence ID" value="QDY97742.1"/>
    <property type="molecule type" value="Genomic_DNA"/>
</dbReference>
<organism evidence="3 4">
    <name type="scientific">Agrobacterium tumefaciens</name>
    <dbReference type="NCBI Taxonomy" id="358"/>
    <lineage>
        <taxon>Bacteria</taxon>
        <taxon>Pseudomonadati</taxon>
        <taxon>Pseudomonadota</taxon>
        <taxon>Alphaproteobacteria</taxon>
        <taxon>Hyphomicrobiales</taxon>
        <taxon>Rhizobiaceae</taxon>
        <taxon>Rhizobium/Agrobacterium group</taxon>
        <taxon>Agrobacterium</taxon>
        <taxon>Agrobacterium tumefaciens complex</taxon>
    </lineage>
</organism>